<dbReference type="InterPro" id="IPR001789">
    <property type="entry name" value="Sig_transdc_resp-reg_receiver"/>
</dbReference>
<keyword evidence="7" id="KW-0010">Activator</keyword>
<dbReference type="GO" id="GO:0032993">
    <property type="term" value="C:protein-DNA complex"/>
    <property type="evidence" value="ECO:0007669"/>
    <property type="project" value="TreeGrafter"/>
</dbReference>
<keyword evidence="2" id="KW-0963">Cytoplasm</keyword>
<dbReference type="AlphaFoldDB" id="A0A1I2V2Y0"/>
<evidence type="ECO:0000256" key="3">
    <source>
        <dbReference type="ARBA" id="ARBA00022553"/>
    </source>
</evidence>
<dbReference type="CDD" id="cd00383">
    <property type="entry name" value="trans_reg_C"/>
    <property type="match status" value="1"/>
</dbReference>
<evidence type="ECO:0000259" key="12">
    <source>
        <dbReference type="PROSITE" id="PS50110"/>
    </source>
</evidence>
<dbReference type="Gene3D" id="6.10.250.690">
    <property type="match status" value="1"/>
</dbReference>
<dbReference type="PANTHER" id="PTHR48111:SF4">
    <property type="entry name" value="DNA-BINDING DUAL TRANSCRIPTIONAL REGULATOR OMPR"/>
    <property type="match status" value="1"/>
</dbReference>
<feature type="domain" description="Response regulatory" evidence="12">
    <location>
        <begin position="16"/>
        <end position="129"/>
    </location>
</feature>
<dbReference type="InterPro" id="IPR001867">
    <property type="entry name" value="OmpR/PhoB-type_DNA-bd"/>
</dbReference>
<dbReference type="GO" id="GO:0000976">
    <property type="term" value="F:transcription cis-regulatory region binding"/>
    <property type="evidence" value="ECO:0007669"/>
    <property type="project" value="TreeGrafter"/>
</dbReference>
<evidence type="ECO:0000256" key="9">
    <source>
        <dbReference type="ARBA" id="ARBA00067337"/>
    </source>
</evidence>
<dbReference type="SUPFAM" id="SSF46894">
    <property type="entry name" value="C-terminal effector domain of the bipartite response regulators"/>
    <property type="match status" value="1"/>
</dbReference>
<evidence type="ECO:0000256" key="2">
    <source>
        <dbReference type="ARBA" id="ARBA00022490"/>
    </source>
</evidence>
<evidence type="ECO:0000259" key="13">
    <source>
        <dbReference type="PROSITE" id="PS51755"/>
    </source>
</evidence>
<evidence type="ECO:0000256" key="10">
    <source>
        <dbReference type="PROSITE-ProRule" id="PRU00169"/>
    </source>
</evidence>
<dbReference type="EMBL" id="FOPM01000012">
    <property type="protein sequence ID" value="SFG81576.1"/>
    <property type="molecule type" value="Genomic_DNA"/>
</dbReference>
<comment type="subcellular location">
    <subcellularLocation>
        <location evidence="1">Cytoplasm</location>
    </subcellularLocation>
</comment>
<keyword evidence="6 11" id="KW-0238">DNA-binding</keyword>
<evidence type="ECO:0000256" key="5">
    <source>
        <dbReference type="ARBA" id="ARBA00023015"/>
    </source>
</evidence>
<evidence type="ECO:0000313" key="14">
    <source>
        <dbReference type="EMBL" id="SFG81576.1"/>
    </source>
</evidence>
<protein>
    <recommendedName>
        <fullName evidence="9">Regulatory protein VirG</fullName>
    </recommendedName>
</protein>
<evidence type="ECO:0000313" key="15">
    <source>
        <dbReference type="Proteomes" id="UP000199229"/>
    </source>
</evidence>
<proteinExistence type="predicted"/>
<accession>A0A1I2V2Y0</accession>
<dbReference type="GO" id="GO:0000156">
    <property type="term" value="F:phosphorelay response regulator activity"/>
    <property type="evidence" value="ECO:0007669"/>
    <property type="project" value="TreeGrafter"/>
</dbReference>
<dbReference type="InterPro" id="IPR016032">
    <property type="entry name" value="Sig_transdc_resp-reg_C-effctor"/>
</dbReference>
<dbReference type="SMART" id="SM00862">
    <property type="entry name" value="Trans_reg_C"/>
    <property type="match status" value="1"/>
</dbReference>
<dbReference type="PROSITE" id="PS51755">
    <property type="entry name" value="OMPR_PHOB"/>
    <property type="match status" value="1"/>
</dbReference>
<dbReference type="Gene3D" id="3.40.50.2300">
    <property type="match status" value="1"/>
</dbReference>
<evidence type="ECO:0000256" key="4">
    <source>
        <dbReference type="ARBA" id="ARBA00023012"/>
    </source>
</evidence>
<feature type="DNA-binding region" description="OmpR/PhoB-type" evidence="11">
    <location>
        <begin position="144"/>
        <end position="244"/>
    </location>
</feature>
<dbReference type="OrthoDB" id="9802426at2"/>
<dbReference type="CDD" id="cd17574">
    <property type="entry name" value="REC_OmpR"/>
    <property type="match status" value="1"/>
</dbReference>
<dbReference type="Pfam" id="PF00072">
    <property type="entry name" value="Response_reg"/>
    <property type="match status" value="1"/>
</dbReference>
<keyword evidence="3 10" id="KW-0597">Phosphoprotein</keyword>
<dbReference type="RefSeq" id="WP_091972178.1">
    <property type="nucleotide sequence ID" value="NZ_FOPM01000012.1"/>
</dbReference>
<organism evidence="14 15">
    <name type="scientific">Methylobacterium gossipiicola</name>
    <dbReference type="NCBI Taxonomy" id="582675"/>
    <lineage>
        <taxon>Bacteria</taxon>
        <taxon>Pseudomonadati</taxon>
        <taxon>Pseudomonadota</taxon>
        <taxon>Alphaproteobacteria</taxon>
        <taxon>Hyphomicrobiales</taxon>
        <taxon>Methylobacteriaceae</taxon>
        <taxon>Methylobacterium</taxon>
    </lineage>
</organism>
<dbReference type="Proteomes" id="UP000199229">
    <property type="component" value="Unassembled WGS sequence"/>
</dbReference>
<sequence>MVLQPGESPLGGDTGHIVLVEDDDGLRMLVTRLLREAGYRVTGCRSAIEFWRVLPAGGIDLVLLDVMLPGASGLDLLRALRAKNTVPVIMVSARNEEADRVLGLELGADDYVAKPFGRPELLARVRAVLRRAAIAATSPSAPTSETLAFAGWRLDLRSRSLLDPEGAAVDLSGAEYDLLLFFLEHPGRVLGREMILELSRARLGSPSDRSVDTLVSRLRRKLEPPEGLPAVIKTIRGAGYMLASKVERA</sequence>
<feature type="domain" description="OmpR/PhoB-type" evidence="13">
    <location>
        <begin position="144"/>
        <end position="244"/>
    </location>
</feature>
<keyword evidence="4" id="KW-0902">Two-component regulatory system</keyword>
<evidence type="ECO:0000256" key="11">
    <source>
        <dbReference type="PROSITE-ProRule" id="PRU01091"/>
    </source>
</evidence>
<name>A0A1I2V2Y0_9HYPH</name>
<dbReference type="InterPro" id="IPR039420">
    <property type="entry name" value="WalR-like"/>
</dbReference>
<reference evidence="15" key="1">
    <citation type="submission" date="2016-10" db="EMBL/GenBank/DDBJ databases">
        <authorList>
            <person name="Varghese N."/>
            <person name="Submissions S."/>
        </authorList>
    </citation>
    <scope>NUCLEOTIDE SEQUENCE [LARGE SCALE GENOMIC DNA]</scope>
    <source>
        <strain evidence="15">Gh-105</strain>
    </source>
</reference>
<dbReference type="FunFam" id="1.10.10.10:FF:000099">
    <property type="entry name" value="Two-component system response regulator TorR"/>
    <property type="match status" value="1"/>
</dbReference>
<dbReference type="GO" id="GO:0005829">
    <property type="term" value="C:cytosol"/>
    <property type="evidence" value="ECO:0007669"/>
    <property type="project" value="TreeGrafter"/>
</dbReference>
<dbReference type="InterPro" id="IPR036388">
    <property type="entry name" value="WH-like_DNA-bd_sf"/>
</dbReference>
<evidence type="ECO:0000256" key="1">
    <source>
        <dbReference type="ARBA" id="ARBA00004496"/>
    </source>
</evidence>
<keyword evidence="15" id="KW-1185">Reference proteome</keyword>
<dbReference type="Pfam" id="PF00486">
    <property type="entry name" value="Trans_reg_C"/>
    <property type="match status" value="1"/>
</dbReference>
<dbReference type="GO" id="GO:0006355">
    <property type="term" value="P:regulation of DNA-templated transcription"/>
    <property type="evidence" value="ECO:0007669"/>
    <property type="project" value="InterPro"/>
</dbReference>
<evidence type="ECO:0000256" key="7">
    <source>
        <dbReference type="ARBA" id="ARBA00023159"/>
    </source>
</evidence>
<gene>
    <name evidence="14" type="ORF">SAMN05192565_11252</name>
</gene>
<dbReference type="PANTHER" id="PTHR48111">
    <property type="entry name" value="REGULATOR OF RPOS"/>
    <property type="match status" value="1"/>
</dbReference>
<keyword evidence="8" id="KW-0804">Transcription</keyword>
<evidence type="ECO:0000256" key="8">
    <source>
        <dbReference type="ARBA" id="ARBA00023163"/>
    </source>
</evidence>
<dbReference type="SMART" id="SM00448">
    <property type="entry name" value="REC"/>
    <property type="match status" value="1"/>
</dbReference>
<keyword evidence="5" id="KW-0805">Transcription regulation</keyword>
<feature type="modified residue" description="4-aspartylphosphate" evidence="10">
    <location>
        <position position="65"/>
    </location>
</feature>
<dbReference type="PROSITE" id="PS50110">
    <property type="entry name" value="RESPONSE_REGULATORY"/>
    <property type="match status" value="1"/>
</dbReference>
<dbReference type="Gene3D" id="1.10.10.10">
    <property type="entry name" value="Winged helix-like DNA-binding domain superfamily/Winged helix DNA-binding domain"/>
    <property type="match status" value="1"/>
</dbReference>
<dbReference type="STRING" id="582675.SAMN05192565_11252"/>
<dbReference type="InterPro" id="IPR011006">
    <property type="entry name" value="CheY-like_superfamily"/>
</dbReference>
<dbReference type="SUPFAM" id="SSF52172">
    <property type="entry name" value="CheY-like"/>
    <property type="match status" value="1"/>
</dbReference>
<evidence type="ECO:0000256" key="6">
    <source>
        <dbReference type="ARBA" id="ARBA00023125"/>
    </source>
</evidence>